<dbReference type="Proteomes" id="UP000178089">
    <property type="component" value="Unassembled WGS sequence"/>
</dbReference>
<evidence type="ECO:0000313" key="2">
    <source>
        <dbReference type="Proteomes" id="UP000178089"/>
    </source>
</evidence>
<reference evidence="1 2" key="1">
    <citation type="journal article" date="2016" name="Nat. Commun.">
        <title>Thousands of microbial genomes shed light on interconnected biogeochemical processes in an aquifer system.</title>
        <authorList>
            <person name="Anantharaman K."/>
            <person name="Brown C.T."/>
            <person name="Hug L.A."/>
            <person name="Sharon I."/>
            <person name="Castelle C.J."/>
            <person name="Probst A.J."/>
            <person name="Thomas B.C."/>
            <person name="Singh A."/>
            <person name="Wilkins M.J."/>
            <person name="Karaoz U."/>
            <person name="Brodie E.L."/>
            <person name="Williams K.H."/>
            <person name="Hubbard S.S."/>
            <person name="Banfield J.F."/>
        </authorList>
    </citation>
    <scope>NUCLEOTIDE SEQUENCE [LARGE SCALE GENOMIC DNA]</scope>
</reference>
<organism evidence="1 2">
    <name type="scientific">Candidatus Taylorbacteria bacterium RIFCSPHIGHO2_12_FULL_45_16</name>
    <dbReference type="NCBI Taxonomy" id="1802315"/>
    <lineage>
        <taxon>Bacteria</taxon>
        <taxon>Candidatus Tayloriibacteriota</taxon>
    </lineage>
</organism>
<dbReference type="STRING" id="1802315.A3F51_00940"/>
<dbReference type="EMBL" id="MHRT01000005">
    <property type="protein sequence ID" value="OHA29164.1"/>
    <property type="molecule type" value="Genomic_DNA"/>
</dbReference>
<sequence length="578" mass="62171">MSPPPVIGPLPPNFFFLDSPAISFSPPTGGIRFGIGPIGTELKGQGLKLFTWKTGDKNRTIVGDDNPIPPISWAAGNFLPNAGPWHGMSENPDGTRTFKNMDSLLSGTNNLVEGSKLTIFYQPLAVAPETNWVAFTFYQFGSNAPGGMMRSNATKVSWTIHNNGSSGWSATDAFYRQTVGTQMRNITLVPNADLPRGIGATFQGSVELMVIGISNGISGVLESRTSLDTGNWETEGNNFSGTSIGVQTINFNPDGRTNLFFRVRRIDNNDYSATFGWYTCTIPAQGVRLVANQLDPWDPRVGSIFKGAATSTYIAKYDNGDGVWVTNSFDGTSWTDESIALLPGEGGLFYNPSANAIQVTFSGQVLAGGLTVYCPSGHNILSFPFSKSSSGAGFPARIGDKIHKYSSGWVTYTATNSVNISTNAGDIPPIGDGGTGYVTNYVWAPDMPTFACGESFFVERVTGNTNAYWWPVSGPEVYPSAIGPYGSCPSTSYSVDESFLSAPPNTAPPGQLGSTNWIGVRGIPGTSYDLLATTDMSTWTTTQENIAVGNNRLTWVPVVITDPSKRFYRFKWRPPVGW</sequence>
<evidence type="ECO:0000313" key="1">
    <source>
        <dbReference type="EMBL" id="OHA29164.1"/>
    </source>
</evidence>
<name>A0A1G2MZ91_9BACT</name>
<accession>A0A1G2MZ91</accession>
<proteinExistence type="predicted"/>
<protein>
    <submittedName>
        <fullName evidence="1">Uncharacterized protein</fullName>
    </submittedName>
</protein>
<gene>
    <name evidence="1" type="ORF">A3F51_00940</name>
</gene>
<dbReference type="AlphaFoldDB" id="A0A1G2MZ91"/>
<comment type="caution">
    <text evidence="1">The sequence shown here is derived from an EMBL/GenBank/DDBJ whole genome shotgun (WGS) entry which is preliminary data.</text>
</comment>